<dbReference type="GO" id="GO:0004518">
    <property type="term" value="F:nuclease activity"/>
    <property type="evidence" value="ECO:0007669"/>
    <property type="project" value="UniProtKB-KW"/>
</dbReference>
<comment type="similarity">
    <text evidence="1">Belongs to the EndA/NucM nuclease family.</text>
</comment>
<name>A0A6B2M1Y9_9BACT</name>
<organism evidence="5 6">
    <name type="scientific">Oceanipulchritudo coccoides</name>
    <dbReference type="NCBI Taxonomy" id="2706888"/>
    <lineage>
        <taxon>Bacteria</taxon>
        <taxon>Pseudomonadati</taxon>
        <taxon>Verrucomicrobiota</taxon>
        <taxon>Opitutia</taxon>
        <taxon>Puniceicoccales</taxon>
        <taxon>Oceanipulchritudinaceae</taxon>
        <taxon>Oceanipulchritudo</taxon>
    </lineage>
</organism>
<dbReference type="InterPro" id="IPR044925">
    <property type="entry name" value="His-Me_finger_sf"/>
</dbReference>
<dbReference type="EMBL" id="JAAGNX010000001">
    <property type="protein sequence ID" value="NDV61805.1"/>
    <property type="molecule type" value="Genomic_DNA"/>
</dbReference>
<evidence type="ECO:0000256" key="1">
    <source>
        <dbReference type="ARBA" id="ARBA00006429"/>
    </source>
</evidence>
<dbReference type="InterPro" id="IPR007346">
    <property type="entry name" value="Endonuclease-I"/>
</dbReference>
<evidence type="ECO:0008006" key="7">
    <source>
        <dbReference type="Google" id="ProtNLM"/>
    </source>
</evidence>
<keyword evidence="3" id="KW-0378">Hydrolase</keyword>
<keyword evidence="6" id="KW-1185">Reference proteome</keyword>
<dbReference type="RefSeq" id="WP_163963056.1">
    <property type="nucleotide sequence ID" value="NZ_JAAGNX010000001.1"/>
</dbReference>
<dbReference type="SUPFAM" id="SSF54060">
    <property type="entry name" value="His-Me finger endonucleases"/>
    <property type="match status" value="1"/>
</dbReference>
<protein>
    <recommendedName>
        <fullName evidence="7">Endonuclease I</fullName>
    </recommendedName>
</protein>
<feature type="region of interest" description="Disordered" evidence="4">
    <location>
        <begin position="149"/>
        <end position="172"/>
    </location>
</feature>
<evidence type="ECO:0000256" key="2">
    <source>
        <dbReference type="ARBA" id="ARBA00022722"/>
    </source>
</evidence>
<comment type="caution">
    <text evidence="5">The sequence shown here is derived from an EMBL/GenBank/DDBJ whole genome shotgun (WGS) entry which is preliminary data.</text>
</comment>
<accession>A0A6B2M1Y9</accession>
<dbReference type="AlphaFoldDB" id="A0A6B2M1Y9"/>
<evidence type="ECO:0000256" key="4">
    <source>
        <dbReference type="SAM" id="MobiDB-lite"/>
    </source>
</evidence>
<proteinExistence type="inferred from homology"/>
<dbReference type="PANTHER" id="PTHR33607:SF2">
    <property type="entry name" value="ENDONUCLEASE-1"/>
    <property type="match status" value="1"/>
</dbReference>
<sequence length="540" mass="61319">MTFRLSFFRSFLLSVPFLVVCPKGSAQDYGPPEGFYNNAEGQVGTALRNELQNLIDNNQDLGYDAARTALRTLDADPEVEGNILLMYSGDSIPSFLFNTTGGWNREHLWPQSFGADAATKPGADLHHLYPADPGVNSARSNLIFDYTNPGDFNTNPKAPGSSYDSNSWEPRDEDKGRVARAMLYMDLRYDGSDSSDFVLKETANQSTTAFAKLSVLLEWHRLFPADERERRRNHLIYTGFSFGAFNFNQGNRNPFVDIPDLAEVIFTGDDYIGWGTWRWTHFSIDQLVNGLQINDLDDPDEDYRLNLIEYGVNTDPTSPETSEILNVSSFGSFGSQIRYTRQKLRQLAGVDYAVEASSTPLREETWSVLTEDDWTNFFATDQGDTELVTIALPPAAEPTWYRLRVTRETGPDSSISAAYNPVLANNPATADSIFVYQNKLNGSDFKQSPWFGSVADDHYPWVYHLEHNWLYLSATRDDAVWFFDTNLGWSFTSSDVYPYLYSFDLGGWIYFLKSTYFPNRWIYVYGQGWIQEQTLLAQST</sequence>
<dbReference type="Proteomes" id="UP000478417">
    <property type="component" value="Unassembled WGS sequence"/>
</dbReference>
<evidence type="ECO:0000256" key="3">
    <source>
        <dbReference type="ARBA" id="ARBA00022801"/>
    </source>
</evidence>
<dbReference type="Pfam" id="PF04231">
    <property type="entry name" value="Endonuclease_1"/>
    <property type="match status" value="1"/>
</dbReference>
<dbReference type="GO" id="GO:0016787">
    <property type="term" value="F:hydrolase activity"/>
    <property type="evidence" value="ECO:0007669"/>
    <property type="project" value="UniProtKB-KW"/>
</dbReference>
<evidence type="ECO:0000313" key="5">
    <source>
        <dbReference type="EMBL" id="NDV61805.1"/>
    </source>
</evidence>
<gene>
    <name evidence="5" type="ORF">G0Q06_05020</name>
</gene>
<dbReference type="PANTHER" id="PTHR33607">
    <property type="entry name" value="ENDONUCLEASE-1"/>
    <property type="match status" value="1"/>
</dbReference>
<keyword evidence="2" id="KW-0540">Nuclease</keyword>
<feature type="compositionally biased region" description="Polar residues" evidence="4">
    <location>
        <begin position="150"/>
        <end position="168"/>
    </location>
</feature>
<reference evidence="5 6" key="1">
    <citation type="submission" date="2020-02" db="EMBL/GenBank/DDBJ databases">
        <title>Albibacoteraceae fam. nov., the first described family within the subdivision 4 Verrucomicrobia.</title>
        <authorList>
            <person name="Xi F."/>
        </authorList>
    </citation>
    <scope>NUCLEOTIDE SEQUENCE [LARGE SCALE GENOMIC DNA]</scope>
    <source>
        <strain evidence="5 6">CK1056</strain>
    </source>
</reference>
<evidence type="ECO:0000313" key="6">
    <source>
        <dbReference type="Proteomes" id="UP000478417"/>
    </source>
</evidence>